<dbReference type="CDD" id="cd05233">
    <property type="entry name" value="SDR_c"/>
    <property type="match status" value="1"/>
</dbReference>
<dbReference type="EMBL" id="CP049056">
    <property type="protein sequence ID" value="QIE54533.1"/>
    <property type="molecule type" value="Genomic_DNA"/>
</dbReference>
<accession>A0A7L5BU98</accession>
<evidence type="ECO:0000313" key="4">
    <source>
        <dbReference type="Proteomes" id="UP000503336"/>
    </source>
</evidence>
<dbReference type="Pfam" id="PF00106">
    <property type="entry name" value="adh_short"/>
    <property type="match status" value="1"/>
</dbReference>
<comment type="similarity">
    <text evidence="1">Belongs to the short-chain dehydrogenases/reductases (SDR) family.</text>
</comment>
<evidence type="ECO:0000313" key="3">
    <source>
        <dbReference type="EMBL" id="QIE54533.1"/>
    </source>
</evidence>
<organism evidence="3 4">
    <name type="scientific">Pikeienuella piscinae</name>
    <dbReference type="NCBI Taxonomy" id="2748098"/>
    <lineage>
        <taxon>Bacteria</taxon>
        <taxon>Pseudomonadati</taxon>
        <taxon>Pseudomonadota</taxon>
        <taxon>Alphaproteobacteria</taxon>
        <taxon>Rhodobacterales</taxon>
        <taxon>Paracoccaceae</taxon>
        <taxon>Pikeienuella</taxon>
    </lineage>
</organism>
<dbReference type="Proteomes" id="UP000503336">
    <property type="component" value="Chromosome"/>
</dbReference>
<evidence type="ECO:0000256" key="1">
    <source>
        <dbReference type="ARBA" id="ARBA00006484"/>
    </source>
</evidence>
<dbReference type="AlphaFoldDB" id="A0A7L5BU98"/>
<dbReference type="GO" id="GO:0016491">
    <property type="term" value="F:oxidoreductase activity"/>
    <property type="evidence" value="ECO:0007669"/>
    <property type="project" value="UniProtKB-KW"/>
</dbReference>
<dbReference type="Gene3D" id="3.40.50.720">
    <property type="entry name" value="NAD(P)-binding Rossmann-like Domain"/>
    <property type="match status" value="1"/>
</dbReference>
<reference evidence="3 4" key="1">
    <citation type="submission" date="2020-02" db="EMBL/GenBank/DDBJ databases">
        <title>complete genome sequence of Rhodobacteraceae bacterium.</title>
        <authorList>
            <person name="Park J."/>
            <person name="Kim Y.-S."/>
            <person name="Kim K.-H."/>
        </authorList>
    </citation>
    <scope>NUCLEOTIDE SEQUENCE [LARGE SCALE GENOMIC DNA]</scope>
    <source>
        <strain evidence="3 4">RR4-56</strain>
    </source>
</reference>
<dbReference type="PANTHER" id="PTHR44196:SF4">
    <property type="entry name" value="SHORT CHAIN DEHYDROGENASE"/>
    <property type="match status" value="1"/>
</dbReference>
<dbReference type="InterPro" id="IPR020904">
    <property type="entry name" value="Sc_DH/Rdtase_CS"/>
</dbReference>
<dbReference type="PANTHER" id="PTHR44196">
    <property type="entry name" value="DEHYDROGENASE/REDUCTASE SDR FAMILY MEMBER 7B"/>
    <property type="match status" value="1"/>
</dbReference>
<dbReference type="KEGG" id="hdh:G5B40_03230"/>
<sequence>MKYCIALITGATRGLGYAVSLALARRGAHLIALGRTTGGLEELDDEIQSTDGSATLAPLDLKDDPGLERLGAAIHERWGRLDLLLHCAAEAAPLSPAEHITANDLDKAIAADFRVVQRLIRVTHPLLRAAPRAQAVFLDDPKTEGARFHGAYGAAKAAARSLVRSYAAEQARLGPRVWLAAPPPMATAIRARAHPGEDRSRLTSCEEVAGRLAAKIVAADAAPGETVTL</sequence>
<name>A0A7L5BU98_9RHOB</name>
<proteinExistence type="inferred from homology"/>
<dbReference type="PRINTS" id="PR00081">
    <property type="entry name" value="GDHRDH"/>
</dbReference>
<dbReference type="RefSeq" id="WP_165094914.1">
    <property type="nucleotide sequence ID" value="NZ_CP049056.1"/>
</dbReference>
<keyword evidence="4" id="KW-1185">Reference proteome</keyword>
<protein>
    <submittedName>
        <fullName evidence="3">SDR family oxidoreductase</fullName>
    </submittedName>
</protein>
<evidence type="ECO:0000256" key="2">
    <source>
        <dbReference type="ARBA" id="ARBA00023002"/>
    </source>
</evidence>
<dbReference type="PROSITE" id="PS00061">
    <property type="entry name" value="ADH_SHORT"/>
    <property type="match status" value="1"/>
</dbReference>
<dbReference type="GO" id="GO:0016020">
    <property type="term" value="C:membrane"/>
    <property type="evidence" value="ECO:0007669"/>
    <property type="project" value="TreeGrafter"/>
</dbReference>
<dbReference type="SUPFAM" id="SSF51735">
    <property type="entry name" value="NAD(P)-binding Rossmann-fold domains"/>
    <property type="match status" value="1"/>
</dbReference>
<gene>
    <name evidence="3" type="ORF">G5B40_03230</name>
</gene>
<dbReference type="InterPro" id="IPR036291">
    <property type="entry name" value="NAD(P)-bd_dom_sf"/>
</dbReference>
<dbReference type="InterPro" id="IPR002347">
    <property type="entry name" value="SDR_fam"/>
</dbReference>
<keyword evidence="2" id="KW-0560">Oxidoreductase</keyword>